<keyword evidence="3" id="KW-0812">Transmembrane</keyword>
<dbReference type="Gene3D" id="1.25.40.10">
    <property type="entry name" value="Tetratricopeptide repeat domain"/>
    <property type="match status" value="1"/>
</dbReference>
<feature type="transmembrane region" description="Helical" evidence="3">
    <location>
        <begin position="228"/>
        <end position="247"/>
    </location>
</feature>
<feature type="compositionally biased region" description="Acidic residues" evidence="2">
    <location>
        <begin position="106"/>
        <end position="119"/>
    </location>
</feature>
<keyword evidence="3" id="KW-1133">Transmembrane helix</keyword>
<feature type="repeat" description="TPR" evidence="1">
    <location>
        <begin position="264"/>
        <end position="297"/>
    </location>
</feature>
<reference evidence="5" key="1">
    <citation type="submission" date="2020-10" db="EMBL/GenBank/DDBJ databases">
        <authorList>
            <person name="Gilroy R."/>
        </authorList>
    </citation>
    <scope>NUCLEOTIDE SEQUENCE</scope>
    <source>
        <strain evidence="5">ChiSjej6B24-2974</strain>
    </source>
</reference>
<dbReference type="Pfam" id="PF13240">
    <property type="entry name" value="Zn_Ribbon_1"/>
    <property type="match status" value="1"/>
</dbReference>
<dbReference type="SMART" id="SM00028">
    <property type="entry name" value="TPR"/>
    <property type="match status" value="2"/>
</dbReference>
<dbReference type="EMBL" id="DVFZ01000097">
    <property type="protein sequence ID" value="HIQ83404.1"/>
    <property type="molecule type" value="Genomic_DNA"/>
</dbReference>
<evidence type="ECO:0000313" key="6">
    <source>
        <dbReference type="Proteomes" id="UP000824260"/>
    </source>
</evidence>
<evidence type="ECO:0000256" key="3">
    <source>
        <dbReference type="SAM" id="Phobius"/>
    </source>
</evidence>
<evidence type="ECO:0000313" key="5">
    <source>
        <dbReference type="EMBL" id="HIQ83404.1"/>
    </source>
</evidence>
<reference evidence="5" key="2">
    <citation type="journal article" date="2021" name="PeerJ">
        <title>Extensive microbial diversity within the chicken gut microbiome revealed by metagenomics and culture.</title>
        <authorList>
            <person name="Gilroy R."/>
            <person name="Ravi A."/>
            <person name="Getino M."/>
            <person name="Pursley I."/>
            <person name="Horton D.L."/>
            <person name="Alikhan N.F."/>
            <person name="Baker D."/>
            <person name="Gharbi K."/>
            <person name="Hall N."/>
            <person name="Watson M."/>
            <person name="Adriaenssens E.M."/>
            <person name="Foster-Nyarko E."/>
            <person name="Jarju S."/>
            <person name="Secka A."/>
            <person name="Antonio M."/>
            <person name="Oren A."/>
            <person name="Chaudhuri R.R."/>
            <person name="La Ragione R."/>
            <person name="Hildebrand F."/>
            <person name="Pallen M.J."/>
        </authorList>
    </citation>
    <scope>NUCLEOTIDE SEQUENCE</scope>
    <source>
        <strain evidence="5">ChiSjej6B24-2974</strain>
    </source>
</reference>
<evidence type="ECO:0000259" key="4">
    <source>
        <dbReference type="Pfam" id="PF13240"/>
    </source>
</evidence>
<keyword evidence="3" id="KW-0472">Membrane</keyword>
<dbReference type="InterPro" id="IPR026870">
    <property type="entry name" value="Zinc_ribbon_dom"/>
</dbReference>
<proteinExistence type="predicted"/>
<dbReference type="Proteomes" id="UP000824260">
    <property type="component" value="Unassembled WGS sequence"/>
</dbReference>
<gene>
    <name evidence="5" type="ORF">IAA52_09930</name>
</gene>
<name>A0A9D1CXK6_9FIRM</name>
<dbReference type="PROSITE" id="PS50005">
    <property type="entry name" value="TPR"/>
    <property type="match status" value="1"/>
</dbReference>
<organism evidence="5 6">
    <name type="scientific">Candidatus Pullichristensenella stercorigallinarum</name>
    <dbReference type="NCBI Taxonomy" id="2840909"/>
    <lineage>
        <taxon>Bacteria</taxon>
        <taxon>Bacillati</taxon>
        <taxon>Bacillota</taxon>
        <taxon>Clostridia</taxon>
        <taxon>Candidatus Pullichristensenella</taxon>
    </lineage>
</organism>
<keyword evidence="1" id="KW-0802">TPR repeat</keyword>
<evidence type="ECO:0000256" key="2">
    <source>
        <dbReference type="SAM" id="MobiDB-lite"/>
    </source>
</evidence>
<sequence>MNCTKCGKKNADDSLFCGFCGSPLNTPEQPTSEKDEERRLYGPPQEPKPQAVEAEEPVPRRAPRHAKKEPPRSEEASDSEEEADGPEKIVIQPPIPPRPQFRDELPLDTDDGEYGEEVDIPLPEEAPDFADDGMMDDPLARPLLDKPVELRVKHPPQLTRTSTPVKPRAATGARRVNTVVPPRAPDPEDMFLEDEAEDDLADFAREYLDDYRYEETERGNFFVRHIRGFVCLILLAIVTLIVGYWLLFGSGQRVLGQLYISGNPATYVELGGEADAAGNYEEAGAYYLRALELDPSDRTTAINAANAYIRAGNSGRAATALEYLIAIDPYDIAPYTTLKQLYPDPASRPQSVSQLLQQGYQNTGDASLLD</sequence>
<dbReference type="AlphaFoldDB" id="A0A9D1CXK6"/>
<comment type="caution">
    <text evidence="5">The sequence shown here is derived from an EMBL/GenBank/DDBJ whole genome shotgun (WGS) entry which is preliminary data.</text>
</comment>
<accession>A0A9D1CXK6</accession>
<dbReference type="InterPro" id="IPR011990">
    <property type="entry name" value="TPR-like_helical_dom_sf"/>
</dbReference>
<dbReference type="SUPFAM" id="SSF48452">
    <property type="entry name" value="TPR-like"/>
    <property type="match status" value="1"/>
</dbReference>
<feature type="domain" description="Zinc-ribbon" evidence="4">
    <location>
        <begin position="3"/>
        <end position="24"/>
    </location>
</feature>
<feature type="region of interest" description="Disordered" evidence="2">
    <location>
        <begin position="1"/>
        <end position="119"/>
    </location>
</feature>
<evidence type="ECO:0000256" key="1">
    <source>
        <dbReference type="PROSITE-ProRule" id="PRU00339"/>
    </source>
</evidence>
<dbReference type="Pfam" id="PF13181">
    <property type="entry name" value="TPR_8"/>
    <property type="match status" value="1"/>
</dbReference>
<dbReference type="InterPro" id="IPR019734">
    <property type="entry name" value="TPR_rpt"/>
</dbReference>
<protein>
    <submittedName>
        <fullName evidence="5">Zinc-ribbon domain-containing protein</fullName>
    </submittedName>
</protein>
<feature type="compositionally biased region" description="Basic and acidic residues" evidence="2">
    <location>
        <begin position="31"/>
        <end position="40"/>
    </location>
</feature>